<evidence type="ECO:0000313" key="8">
    <source>
        <dbReference type="EMBL" id="CAL4109349.1"/>
    </source>
</evidence>
<keyword evidence="3" id="KW-0812">Transmembrane</keyword>
<comment type="caution">
    <text evidence="8">The sequence shown here is derived from an EMBL/GenBank/DDBJ whole genome shotgun (WGS) entry which is preliminary data.</text>
</comment>
<dbReference type="GO" id="GO:0005886">
    <property type="term" value="C:plasma membrane"/>
    <property type="evidence" value="ECO:0007669"/>
    <property type="project" value="TreeGrafter"/>
</dbReference>
<dbReference type="InterPro" id="IPR025958">
    <property type="entry name" value="SID1_TM_fam"/>
</dbReference>
<organism evidence="8 9">
    <name type="scientific">Meganyctiphanes norvegica</name>
    <name type="common">Northern krill</name>
    <name type="synonym">Thysanopoda norvegica</name>
    <dbReference type="NCBI Taxonomy" id="48144"/>
    <lineage>
        <taxon>Eukaryota</taxon>
        <taxon>Metazoa</taxon>
        <taxon>Ecdysozoa</taxon>
        <taxon>Arthropoda</taxon>
        <taxon>Crustacea</taxon>
        <taxon>Multicrustacea</taxon>
        <taxon>Malacostraca</taxon>
        <taxon>Eumalacostraca</taxon>
        <taxon>Eucarida</taxon>
        <taxon>Euphausiacea</taxon>
        <taxon>Euphausiidae</taxon>
        <taxon>Meganyctiphanes</taxon>
    </lineage>
</organism>
<dbReference type="PANTHER" id="PTHR12185:SF14">
    <property type="entry name" value="CHOLESTEROL UPTAKE PROTEIN 1"/>
    <property type="match status" value="1"/>
</dbReference>
<dbReference type="GO" id="GO:0005764">
    <property type="term" value="C:lysosome"/>
    <property type="evidence" value="ECO:0007669"/>
    <property type="project" value="TreeGrafter"/>
</dbReference>
<name>A0AAV2QZQ1_MEGNR</name>
<evidence type="ECO:0000256" key="3">
    <source>
        <dbReference type="ARBA" id="ARBA00022692"/>
    </source>
</evidence>
<protein>
    <submittedName>
        <fullName evidence="8">Uncharacterized protein</fullName>
    </submittedName>
</protein>
<dbReference type="GO" id="GO:0003725">
    <property type="term" value="F:double-stranded RNA binding"/>
    <property type="evidence" value="ECO:0007669"/>
    <property type="project" value="TreeGrafter"/>
</dbReference>
<comment type="similarity">
    <text evidence="2">Belongs to the SID1 family.</text>
</comment>
<keyword evidence="6" id="KW-0472">Membrane</keyword>
<reference evidence="8 9" key="1">
    <citation type="submission" date="2024-05" db="EMBL/GenBank/DDBJ databases">
        <authorList>
            <person name="Wallberg A."/>
        </authorList>
    </citation>
    <scope>NUCLEOTIDE SEQUENCE [LARGE SCALE GENOMIC DNA]</scope>
</reference>
<evidence type="ECO:0000256" key="5">
    <source>
        <dbReference type="ARBA" id="ARBA00022989"/>
    </source>
</evidence>
<keyword evidence="4" id="KW-0732">Signal</keyword>
<dbReference type="GO" id="GO:0051033">
    <property type="term" value="F:RNA transmembrane transporter activity"/>
    <property type="evidence" value="ECO:0007669"/>
    <property type="project" value="TreeGrafter"/>
</dbReference>
<evidence type="ECO:0000256" key="4">
    <source>
        <dbReference type="ARBA" id="ARBA00022729"/>
    </source>
</evidence>
<keyword evidence="9" id="KW-1185">Reference proteome</keyword>
<feature type="non-terminal residue" evidence="8">
    <location>
        <position position="1"/>
    </location>
</feature>
<gene>
    <name evidence="8" type="ORF">MNOR_LOCUS19089</name>
</gene>
<dbReference type="Pfam" id="PF13965">
    <property type="entry name" value="SID-1_RNA_chan"/>
    <property type="match status" value="1"/>
</dbReference>
<keyword evidence="7" id="KW-0325">Glycoprotein</keyword>
<keyword evidence="5" id="KW-1133">Transmembrane helix</keyword>
<dbReference type="EMBL" id="CAXKWB010013986">
    <property type="protein sequence ID" value="CAL4109349.1"/>
    <property type="molecule type" value="Genomic_DNA"/>
</dbReference>
<feature type="non-terminal residue" evidence="8">
    <location>
        <position position="119"/>
    </location>
</feature>
<evidence type="ECO:0000313" key="9">
    <source>
        <dbReference type="Proteomes" id="UP001497623"/>
    </source>
</evidence>
<sequence>IQLSNKYTDIIDVSTLNRCNSSRDIIYYNNFHDFAVYQDFELKFGHSSRFMGFGSEVFICYLKNYHSKKSLPPPPSLNKYYGIPQHFGMFYACGGALIMEGLLSGCYHICPNNANYQFE</sequence>
<evidence type="ECO:0000256" key="1">
    <source>
        <dbReference type="ARBA" id="ARBA00004141"/>
    </source>
</evidence>
<accession>A0AAV2QZQ1</accession>
<dbReference type="Proteomes" id="UP001497623">
    <property type="component" value="Unassembled WGS sequence"/>
</dbReference>
<dbReference type="AlphaFoldDB" id="A0AAV2QZQ1"/>
<evidence type="ECO:0000256" key="6">
    <source>
        <dbReference type="ARBA" id="ARBA00023136"/>
    </source>
</evidence>
<dbReference type="PANTHER" id="PTHR12185">
    <property type="entry name" value="SID1 TRANSMEMBRANE FAMILY MEMEBER"/>
    <property type="match status" value="1"/>
</dbReference>
<proteinExistence type="inferred from homology"/>
<evidence type="ECO:0000256" key="7">
    <source>
        <dbReference type="ARBA" id="ARBA00023180"/>
    </source>
</evidence>
<comment type="subcellular location">
    <subcellularLocation>
        <location evidence="1">Membrane</location>
        <topology evidence="1">Multi-pass membrane protein</topology>
    </subcellularLocation>
</comment>
<evidence type="ECO:0000256" key="2">
    <source>
        <dbReference type="ARBA" id="ARBA00006618"/>
    </source>
</evidence>